<dbReference type="AlphaFoldDB" id="A0AAX0HXS1"/>
<dbReference type="EMBL" id="MKCQ01000013">
    <property type="protein sequence ID" value="OEY89262.1"/>
    <property type="molecule type" value="Genomic_DNA"/>
</dbReference>
<name>A0AAX0HXS1_XANCG</name>
<dbReference type="RefSeq" id="WP_016851193.1">
    <property type="nucleotide sequence ID" value="NZ_CP026334.1"/>
</dbReference>
<evidence type="ECO:0000313" key="1">
    <source>
        <dbReference type="EMBL" id="OEY89262.1"/>
    </source>
</evidence>
<organism evidence="1 2">
    <name type="scientific">Xanthomonas campestris pv. glycines</name>
    <dbReference type="NCBI Taxonomy" id="473421"/>
    <lineage>
        <taxon>Bacteria</taxon>
        <taxon>Pseudomonadati</taxon>
        <taxon>Pseudomonadota</taxon>
        <taxon>Gammaproteobacteria</taxon>
        <taxon>Lysobacterales</taxon>
        <taxon>Lysobacteraceae</taxon>
        <taxon>Xanthomonas</taxon>
    </lineage>
</organism>
<gene>
    <name evidence="1" type="ORF">BIY41_19480</name>
</gene>
<dbReference type="Proteomes" id="UP000175852">
    <property type="component" value="Unassembled WGS sequence"/>
</dbReference>
<accession>A0AAX0HXS1</accession>
<protein>
    <submittedName>
        <fullName evidence="1">Uncharacterized protein</fullName>
    </submittedName>
</protein>
<reference evidence="1 2" key="1">
    <citation type="submission" date="2016-09" db="EMBL/GenBank/DDBJ databases">
        <authorList>
            <person name="Wen S.-F."/>
            <person name="Lo A.-C."/>
            <person name="Lin C.-J."/>
            <person name="Tseng T.-T."/>
        </authorList>
    </citation>
    <scope>NUCLEOTIDE SEQUENCE [LARGE SCALE GENOMIC DNA]</scope>
    <source>
        <strain evidence="1 2">12609</strain>
    </source>
</reference>
<proteinExistence type="predicted"/>
<evidence type="ECO:0000313" key="2">
    <source>
        <dbReference type="Proteomes" id="UP000175852"/>
    </source>
</evidence>
<comment type="caution">
    <text evidence="1">The sequence shown here is derived from an EMBL/GenBank/DDBJ whole genome shotgun (WGS) entry which is preliminary data.</text>
</comment>
<sequence length="99" mass="10604">MSKLFTIGGVVDKNGGVEKGVGFKASRNGEGRYSIFFNPAFEEIYGFSGTQWYPADDGKTTDNLIVTGINEVSVQVKTGDGSGDAADRSFTFVAYGKMK</sequence>